<evidence type="ECO:0000259" key="12">
    <source>
        <dbReference type="PROSITE" id="PS50059"/>
    </source>
</evidence>
<evidence type="ECO:0000256" key="7">
    <source>
        <dbReference type="ARBA" id="ARBA00023235"/>
    </source>
</evidence>
<dbReference type="InterPro" id="IPR046357">
    <property type="entry name" value="PPIase_dom_sf"/>
</dbReference>
<evidence type="ECO:0000256" key="10">
    <source>
        <dbReference type="RuleBase" id="RU003915"/>
    </source>
</evidence>
<evidence type="ECO:0000313" key="13">
    <source>
        <dbReference type="EMBL" id="RTR34650.1"/>
    </source>
</evidence>
<dbReference type="Pfam" id="PF00254">
    <property type="entry name" value="FKBP_C"/>
    <property type="match status" value="1"/>
</dbReference>
<dbReference type="GO" id="GO:0005737">
    <property type="term" value="C:cytoplasm"/>
    <property type="evidence" value="ECO:0007669"/>
    <property type="project" value="UniProtKB-SubCell"/>
</dbReference>
<protein>
    <recommendedName>
        <fullName evidence="10">Peptidyl-prolyl cis-trans isomerase</fullName>
        <ecNumber evidence="10">5.2.1.8</ecNumber>
    </recommendedName>
</protein>
<evidence type="ECO:0000256" key="2">
    <source>
        <dbReference type="ARBA" id="ARBA00004496"/>
    </source>
</evidence>
<dbReference type="GO" id="GO:0042026">
    <property type="term" value="P:protein refolding"/>
    <property type="evidence" value="ECO:0007669"/>
    <property type="project" value="UniProtKB-ARBA"/>
</dbReference>
<dbReference type="InterPro" id="IPR001179">
    <property type="entry name" value="PPIase_FKBP_dom"/>
</dbReference>
<feature type="compositionally biased region" description="Basic and acidic residues" evidence="11">
    <location>
        <begin position="183"/>
        <end position="199"/>
    </location>
</feature>
<comment type="catalytic activity">
    <reaction evidence="1 9 10">
        <text>[protein]-peptidylproline (omega=180) = [protein]-peptidylproline (omega=0)</text>
        <dbReference type="Rhea" id="RHEA:16237"/>
        <dbReference type="Rhea" id="RHEA-COMP:10747"/>
        <dbReference type="Rhea" id="RHEA-COMP:10748"/>
        <dbReference type="ChEBI" id="CHEBI:83833"/>
        <dbReference type="ChEBI" id="CHEBI:83834"/>
        <dbReference type="EC" id="5.2.1.8"/>
    </reaction>
</comment>
<dbReference type="SUPFAM" id="SSF54534">
    <property type="entry name" value="FKBP-like"/>
    <property type="match status" value="1"/>
</dbReference>
<keyword evidence="7 9" id="KW-0413">Isomerase</keyword>
<keyword evidence="4" id="KW-0963">Cytoplasm</keyword>
<dbReference type="Gene3D" id="2.40.10.330">
    <property type="match status" value="1"/>
</dbReference>
<accession>A0A3S0IZB9</accession>
<dbReference type="RefSeq" id="WP_126504082.1">
    <property type="nucleotide sequence ID" value="NZ_RXNV01000001.1"/>
</dbReference>
<comment type="subcellular location">
    <subcellularLocation>
        <location evidence="2">Cytoplasm</location>
    </subcellularLocation>
</comment>
<dbReference type="GO" id="GO:0003755">
    <property type="term" value="F:peptidyl-prolyl cis-trans isomerase activity"/>
    <property type="evidence" value="ECO:0007669"/>
    <property type="project" value="UniProtKB-UniRule"/>
</dbReference>
<evidence type="ECO:0000256" key="5">
    <source>
        <dbReference type="ARBA" id="ARBA00023110"/>
    </source>
</evidence>
<sequence length="209" mass="22252">MKITQHSAVSIHYRLSNAKGELIEDSFEGEPMLYLHGAENMIPGLESQLEGKVAGDKLEVSVSAENGYGPYHDGLKQEVPLSAFGDIQDIVPGMRFIAETEMGQRPVQVKEVKDDIVVVDGNHPLAGQSLTFNVEVLDVREATAEEIAHGHIHAHGGCGSEGGHEHSHEGGCCGGSDHEHSHEGGCCSDKHDEPAKEGCDGNGGCGCRH</sequence>
<dbReference type="NCBIfam" id="NF008008">
    <property type="entry name" value="PRK10737.1"/>
    <property type="match status" value="1"/>
</dbReference>
<comment type="function">
    <text evidence="8">Also involved in hydrogenase metallocenter assembly, probably by participating in the nickel insertion step. This function in hydrogenase biosynthesis requires chaperone activity and the presence of the metal-binding domain, but not PPIase activity.</text>
</comment>
<dbReference type="PANTHER" id="PTHR47861">
    <property type="entry name" value="FKBP-TYPE PEPTIDYL-PROLYL CIS-TRANS ISOMERASE SLYD"/>
    <property type="match status" value="1"/>
</dbReference>
<comment type="similarity">
    <text evidence="3 10">Belongs to the FKBP-type PPIase family.</text>
</comment>
<feature type="domain" description="PPIase FKBP-type" evidence="12">
    <location>
        <begin position="6"/>
        <end position="83"/>
    </location>
</feature>
<dbReference type="InterPro" id="IPR048261">
    <property type="entry name" value="SlpA/SlyD-like_ins_sf"/>
</dbReference>
<keyword evidence="6" id="KW-0143">Chaperone</keyword>
<comment type="caution">
    <text evidence="13">The sequence shown here is derived from an EMBL/GenBank/DDBJ whole genome shotgun (WGS) entry which is preliminary data.</text>
</comment>
<dbReference type="Proteomes" id="UP000282060">
    <property type="component" value="Unassembled WGS sequence"/>
</dbReference>
<reference evidence="13 14" key="1">
    <citation type="submission" date="2018-12" db="EMBL/GenBank/DDBJ databases">
        <authorList>
            <person name="Yu L."/>
        </authorList>
    </citation>
    <scope>NUCLEOTIDE SEQUENCE [LARGE SCALE GENOMIC DNA]</scope>
    <source>
        <strain evidence="13 14">HAW-EB5</strain>
    </source>
</reference>
<keyword evidence="14" id="KW-1185">Reference proteome</keyword>
<organism evidence="13 14">
    <name type="scientific">Shewanella atlantica</name>
    <dbReference type="NCBI Taxonomy" id="271099"/>
    <lineage>
        <taxon>Bacteria</taxon>
        <taxon>Pseudomonadati</taxon>
        <taxon>Pseudomonadota</taxon>
        <taxon>Gammaproteobacteria</taxon>
        <taxon>Alteromonadales</taxon>
        <taxon>Shewanellaceae</taxon>
        <taxon>Shewanella</taxon>
    </lineage>
</organism>
<dbReference type="AlphaFoldDB" id="A0A3S0IZB9"/>
<dbReference type="OrthoDB" id="9808891at2"/>
<evidence type="ECO:0000256" key="1">
    <source>
        <dbReference type="ARBA" id="ARBA00000971"/>
    </source>
</evidence>
<evidence type="ECO:0000256" key="3">
    <source>
        <dbReference type="ARBA" id="ARBA00006577"/>
    </source>
</evidence>
<dbReference type="EC" id="5.2.1.8" evidence="10"/>
<dbReference type="Gene3D" id="3.10.50.40">
    <property type="match status" value="1"/>
</dbReference>
<gene>
    <name evidence="13" type="ORF">EKG39_03045</name>
</gene>
<name>A0A3S0IZB9_9GAMM</name>
<evidence type="ECO:0000313" key="14">
    <source>
        <dbReference type="Proteomes" id="UP000282060"/>
    </source>
</evidence>
<keyword evidence="5 9" id="KW-0697">Rotamase</keyword>
<dbReference type="PROSITE" id="PS50059">
    <property type="entry name" value="FKBP_PPIASE"/>
    <property type="match status" value="1"/>
</dbReference>
<evidence type="ECO:0000256" key="4">
    <source>
        <dbReference type="ARBA" id="ARBA00022490"/>
    </source>
</evidence>
<dbReference type="EMBL" id="RXNV01000001">
    <property type="protein sequence ID" value="RTR34650.1"/>
    <property type="molecule type" value="Genomic_DNA"/>
</dbReference>
<evidence type="ECO:0000256" key="11">
    <source>
        <dbReference type="SAM" id="MobiDB-lite"/>
    </source>
</evidence>
<evidence type="ECO:0000256" key="9">
    <source>
        <dbReference type="PROSITE-ProRule" id="PRU00277"/>
    </source>
</evidence>
<feature type="region of interest" description="Disordered" evidence="11">
    <location>
        <begin position="183"/>
        <end position="205"/>
    </location>
</feature>
<evidence type="ECO:0000256" key="6">
    <source>
        <dbReference type="ARBA" id="ARBA00023186"/>
    </source>
</evidence>
<evidence type="ECO:0000256" key="8">
    <source>
        <dbReference type="ARBA" id="ARBA00037071"/>
    </source>
</evidence>
<dbReference type="PANTHER" id="PTHR47861:SF3">
    <property type="entry name" value="FKBP-TYPE PEPTIDYL-PROLYL CIS-TRANS ISOMERASE SLYD"/>
    <property type="match status" value="1"/>
</dbReference>
<proteinExistence type="inferred from homology"/>